<keyword evidence="2" id="KW-1185">Reference proteome</keyword>
<evidence type="ECO:0000313" key="2">
    <source>
        <dbReference type="Proteomes" id="UP000799118"/>
    </source>
</evidence>
<reference evidence="1" key="1">
    <citation type="journal article" date="2019" name="Environ. Microbiol.">
        <title>Fungal ecological strategies reflected in gene transcription - a case study of two litter decomposers.</title>
        <authorList>
            <person name="Barbi F."/>
            <person name="Kohler A."/>
            <person name="Barry K."/>
            <person name="Baskaran P."/>
            <person name="Daum C."/>
            <person name="Fauchery L."/>
            <person name="Ihrmark K."/>
            <person name="Kuo A."/>
            <person name="LaButti K."/>
            <person name="Lipzen A."/>
            <person name="Morin E."/>
            <person name="Grigoriev I.V."/>
            <person name="Henrissat B."/>
            <person name="Lindahl B."/>
            <person name="Martin F."/>
        </authorList>
    </citation>
    <scope>NUCLEOTIDE SEQUENCE</scope>
    <source>
        <strain evidence="1">JB14</strain>
    </source>
</reference>
<evidence type="ECO:0000313" key="1">
    <source>
        <dbReference type="EMBL" id="KAE9383852.1"/>
    </source>
</evidence>
<gene>
    <name evidence="1" type="ORF">BT96DRAFT_950990</name>
</gene>
<proteinExistence type="predicted"/>
<dbReference type="Proteomes" id="UP000799118">
    <property type="component" value="Unassembled WGS sequence"/>
</dbReference>
<protein>
    <submittedName>
        <fullName evidence="1">Uncharacterized protein</fullName>
    </submittedName>
</protein>
<dbReference type="AlphaFoldDB" id="A0A6A4GE97"/>
<name>A0A6A4GE97_9AGAR</name>
<accession>A0A6A4GE97</accession>
<organism evidence="1 2">
    <name type="scientific">Gymnopus androsaceus JB14</name>
    <dbReference type="NCBI Taxonomy" id="1447944"/>
    <lineage>
        <taxon>Eukaryota</taxon>
        <taxon>Fungi</taxon>
        <taxon>Dikarya</taxon>
        <taxon>Basidiomycota</taxon>
        <taxon>Agaricomycotina</taxon>
        <taxon>Agaricomycetes</taxon>
        <taxon>Agaricomycetidae</taxon>
        <taxon>Agaricales</taxon>
        <taxon>Marasmiineae</taxon>
        <taxon>Omphalotaceae</taxon>
        <taxon>Gymnopus</taxon>
    </lineage>
</organism>
<sequence>MALIEEARSQLAGTMGEWAKRRMEIVEKIARLRDGRLPGELPGPESFALVRELKELTERMKEVTVEEEWLESQMAGKKYAVGAVQMLHACHETSSECNPGHPRRVGGTDFDSESMERIWGIVPSTKYKSENGKCVTTVEAVKPTPHISVKCISV</sequence>
<dbReference type="EMBL" id="ML770306">
    <property type="protein sequence ID" value="KAE9383852.1"/>
    <property type="molecule type" value="Genomic_DNA"/>
</dbReference>